<evidence type="ECO:0000313" key="3">
    <source>
        <dbReference type="Proteomes" id="UP000680656"/>
    </source>
</evidence>
<keyword evidence="3" id="KW-1185">Reference proteome</keyword>
<protein>
    <submittedName>
        <fullName evidence="2">Histidinol phosphate phosphatase domain-containing protein</fullName>
    </submittedName>
</protein>
<dbReference type="GeneID" id="65095532"/>
<dbReference type="CDD" id="cd07432">
    <property type="entry name" value="PHP_HisPPase"/>
    <property type="match status" value="1"/>
</dbReference>
<dbReference type="PANTHER" id="PTHR36928:SF1">
    <property type="entry name" value="PHOSPHATASE YCDX-RELATED"/>
    <property type="match status" value="1"/>
</dbReference>
<dbReference type="KEGG" id="mrtj:KHC33_00070"/>
<evidence type="ECO:0000259" key="1">
    <source>
        <dbReference type="SMART" id="SM00481"/>
    </source>
</evidence>
<sequence length="216" mass="23324">MYDFHTHTLLSDGDLLPTELLRRMQVLGYTVVAITDHVDKSNIHETLSAVNRVAGSAREMGIKLLTGVEITHVPPGEISELARFAKENGADIVVVHGESPVEPVMPGTNHAAVSCPHVDILAHPGLISEEDAQLAKQHKVALEITARGGHNRTNGHVVRIADKTGCLLVVDSDAHHPGDLMSARDRVVISSGAGISNEKLELLLSTEGNEFYQRFT</sequence>
<feature type="domain" description="Polymerase/histidinol phosphatase N-terminal" evidence="1">
    <location>
        <begin position="2"/>
        <end position="74"/>
    </location>
</feature>
<dbReference type="GO" id="GO:0042578">
    <property type="term" value="F:phosphoric ester hydrolase activity"/>
    <property type="evidence" value="ECO:0007669"/>
    <property type="project" value="TreeGrafter"/>
</dbReference>
<dbReference type="RefSeq" id="WP_214419777.1">
    <property type="nucleotide sequence ID" value="NZ_CP075546.1"/>
</dbReference>
<evidence type="ECO:0000313" key="2">
    <source>
        <dbReference type="EMBL" id="QVV88975.1"/>
    </source>
</evidence>
<dbReference type="PANTHER" id="PTHR36928">
    <property type="entry name" value="PHOSPHATASE YCDX-RELATED"/>
    <property type="match status" value="1"/>
</dbReference>
<reference evidence="2 3" key="1">
    <citation type="submission" date="2021-05" db="EMBL/GenBank/DDBJ databases">
        <title>A novel Methanospirillum isolate from a pyrite-forming mixed culture.</title>
        <authorList>
            <person name="Bunk B."/>
            <person name="Sproer C."/>
            <person name="Spring S."/>
            <person name="Pester M."/>
        </authorList>
    </citation>
    <scope>NUCLEOTIDE SEQUENCE [LARGE SCALE GENOMIC DNA]</scope>
    <source>
        <strain evidence="2 3">J.3.6.1-F.2.7.3</strain>
    </source>
</reference>
<dbReference type="GO" id="GO:0005829">
    <property type="term" value="C:cytosol"/>
    <property type="evidence" value="ECO:0007669"/>
    <property type="project" value="TreeGrafter"/>
</dbReference>
<dbReference type="InterPro" id="IPR016195">
    <property type="entry name" value="Pol/histidinol_Pase-like"/>
</dbReference>
<dbReference type="InterPro" id="IPR050243">
    <property type="entry name" value="PHP_phosphatase"/>
</dbReference>
<accession>A0A8E7AY78</accession>
<name>A0A8E7AY78_9EURY</name>
<gene>
    <name evidence="2" type="ORF">KHC33_00070</name>
</gene>
<dbReference type="Proteomes" id="UP000680656">
    <property type="component" value="Chromosome"/>
</dbReference>
<dbReference type="Gene3D" id="3.20.20.140">
    <property type="entry name" value="Metal-dependent hydrolases"/>
    <property type="match status" value="1"/>
</dbReference>
<dbReference type="EMBL" id="CP075546">
    <property type="protein sequence ID" value="QVV88975.1"/>
    <property type="molecule type" value="Genomic_DNA"/>
</dbReference>
<dbReference type="AlphaFoldDB" id="A0A8E7AY78"/>
<proteinExistence type="predicted"/>
<dbReference type="SMART" id="SM00481">
    <property type="entry name" value="POLIIIAc"/>
    <property type="match status" value="1"/>
</dbReference>
<organism evidence="2 3">
    <name type="scientific">Methanospirillum purgamenti</name>
    <dbReference type="NCBI Taxonomy" id="2834276"/>
    <lineage>
        <taxon>Archaea</taxon>
        <taxon>Methanobacteriati</taxon>
        <taxon>Methanobacteriota</taxon>
        <taxon>Stenosarchaea group</taxon>
        <taxon>Methanomicrobia</taxon>
        <taxon>Methanomicrobiales</taxon>
        <taxon>Methanospirillaceae</taxon>
        <taxon>Methanospirillum</taxon>
    </lineage>
</organism>
<dbReference type="SUPFAM" id="SSF89550">
    <property type="entry name" value="PHP domain-like"/>
    <property type="match status" value="1"/>
</dbReference>
<dbReference type="GO" id="GO:0008270">
    <property type="term" value="F:zinc ion binding"/>
    <property type="evidence" value="ECO:0007669"/>
    <property type="project" value="TreeGrafter"/>
</dbReference>
<dbReference type="NCBIfam" id="NF004981">
    <property type="entry name" value="PRK06361.1"/>
    <property type="match status" value="1"/>
</dbReference>
<dbReference type="Pfam" id="PF02811">
    <property type="entry name" value="PHP"/>
    <property type="match status" value="1"/>
</dbReference>
<dbReference type="InterPro" id="IPR004013">
    <property type="entry name" value="PHP_dom"/>
</dbReference>
<dbReference type="InterPro" id="IPR003141">
    <property type="entry name" value="Pol/His_phosphatase_N"/>
</dbReference>